<accession>A0A5J4X3G4</accession>
<evidence type="ECO:0000313" key="2">
    <source>
        <dbReference type="EMBL" id="KAA6401185.1"/>
    </source>
</evidence>
<feature type="compositionally biased region" description="Basic residues" evidence="1">
    <location>
        <begin position="102"/>
        <end position="117"/>
    </location>
</feature>
<reference evidence="2 3" key="1">
    <citation type="submission" date="2019-03" db="EMBL/GenBank/DDBJ databases">
        <title>Single cell metagenomics reveals metabolic interactions within the superorganism composed of flagellate Streblomastix strix and complex community of Bacteroidetes bacteria on its surface.</title>
        <authorList>
            <person name="Treitli S.C."/>
            <person name="Kolisko M."/>
            <person name="Husnik F."/>
            <person name="Keeling P."/>
            <person name="Hampl V."/>
        </authorList>
    </citation>
    <scope>NUCLEOTIDE SEQUENCE [LARGE SCALE GENOMIC DNA]</scope>
    <source>
        <strain evidence="2">ST1C</strain>
    </source>
</reference>
<comment type="caution">
    <text evidence="2">The sequence shown here is derived from an EMBL/GenBank/DDBJ whole genome shotgun (WGS) entry which is preliminary data.</text>
</comment>
<sequence length="131" mass="15512">MTTETIKDRMCSWMLKGFDLIPVGKVDEGQYWPGFGPRVPHATNWRKSKQQGQTPSMDEVRAFQREYNFDLKVACVRKEYDSKDDSDTLQPAKTSRQEFRNRFGRHKSKSISPRNKRSRYDSTDRRCQSRQ</sequence>
<evidence type="ECO:0000256" key="1">
    <source>
        <dbReference type="SAM" id="MobiDB-lite"/>
    </source>
</evidence>
<feature type="region of interest" description="Disordered" evidence="1">
    <location>
        <begin position="37"/>
        <end position="57"/>
    </location>
</feature>
<name>A0A5J4X3G4_9EUKA</name>
<dbReference type="EMBL" id="SNRW01000430">
    <property type="protein sequence ID" value="KAA6401185.1"/>
    <property type="molecule type" value="Genomic_DNA"/>
</dbReference>
<organism evidence="2 3">
    <name type="scientific">Streblomastix strix</name>
    <dbReference type="NCBI Taxonomy" id="222440"/>
    <lineage>
        <taxon>Eukaryota</taxon>
        <taxon>Metamonada</taxon>
        <taxon>Preaxostyla</taxon>
        <taxon>Oxymonadida</taxon>
        <taxon>Streblomastigidae</taxon>
        <taxon>Streblomastix</taxon>
    </lineage>
</organism>
<proteinExistence type="predicted"/>
<feature type="region of interest" description="Disordered" evidence="1">
    <location>
        <begin position="80"/>
        <end position="131"/>
    </location>
</feature>
<protein>
    <submittedName>
        <fullName evidence="2">Uncharacterized protein</fullName>
    </submittedName>
</protein>
<evidence type="ECO:0000313" key="3">
    <source>
        <dbReference type="Proteomes" id="UP000324800"/>
    </source>
</evidence>
<feature type="compositionally biased region" description="Basic and acidic residues" evidence="1">
    <location>
        <begin position="118"/>
        <end position="131"/>
    </location>
</feature>
<dbReference type="Proteomes" id="UP000324800">
    <property type="component" value="Unassembled WGS sequence"/>
</dbReference>
<gene>
    <name evidence="2" type="ORF">EZS28_003291</name>
</gene>
<dbReference type="AlphaFoldDB" id="A0A5J4X3G4"/>